<proteinExistence type="predicted"/>
<dbReference type="Proteomes" id="UP000070160">
    <property type="component" value="Unassembled WGS sequence"/>
</dbReference>
<dbReference type="EMBL" id="LSDT01000044">
    <property type="protein sequence ID" value="KXB90612.1"/>
    <property type="molecule type" value="Genomic_DNA"/>
</dbReference>
<evidence type="ECO:0008006" key="5">
    <source>
        <dbReference type="Google" id="ProtNLM"/>
    </source>
</evidence>
<gene>
    <name evidence="2" type="ORF">CAL30_00720</name>
    <name evidence="1" type="ORF">HMPREF3182_01032</name>
</gene>
<protein>
    <recommendedName>
        <fullName evidence="5">Lipoprotein</fullName>
    </recommendedName>
</protein>
<dbReference type="RefSeq" id="WP_007393014.1">
    <property type="nucleotide sequence ID" value="NZ_KQ960952.1"/>
</dbReference>
<sequence length="178" mass="20110">MKWKSWKQAIILIGTAAIVAGCGNASVLETYSFGTVQLKVGSSELYMQSPFDLGRIQRKSDPGVLYGGEDKRMTIIALAEPKTATTVDQTIDNVVLALSQAEDISDLQMKSRQINIGNRSGRELICHYNQLRKDEKIRIVMQSLFFEDKDQVWHIQYVYRQGDNIGKEAIDRVFGHIQ</sequence>
<accession>A0A2J8BCN7</accession>
<accession>A0A134CEJ0</accession>
<organism evidence="1 3">
    <name type="scientific">Megasphaera hutchinsoni</name>
    <dbReference type="NCBI Taxonomy" id="1588748"/>
    <lineage>
        <taxon>Bacteria</taxon>
        <taxon>Bacillati</taxon>
        <taxon>Bacillota</taxon>
        <taxon>Negativicutes</taxon>
        <taxon>Veillonellales</taxon>
        <taxon>Veillonellaceae</taxon>
        <taxon>Megasphaera</taxon>
    </lineage>
</organism>
<evidence type="ECO:0000313" key="2">
    <source>
        <dbReference type="EMBL" id="PNH22515.1"/>
    </source>
</evidence>
<evidence type="ECO:0000313" key="3">
    <source>
        <dbReference type="Proteomes" id="UP000070160"/>
    </source>
</evidence>
<reference evidence="3" key="1">
    <citation type="submission" date="2016-01" db="EMBL/GenBank/DDBJ databases">
        <authorList>
            <person name="Mitreva M."/>
            <person name="Pepin K.H."/>
            <person name="Mihindukulasuriya K.A."/>
            <person name="Fulton R."/>
            <person name="Fronick C."/>
            <person name="O'Laughlin M."/>
            <person name="Miner T."/>
            <person name="Herter B."/>
            <person name="Rosa B.A."/>
            <person name="Cordes M."/>
            <person name="Tomlinson C."/>
            <person name="Wollam A."/>
            <person name="Palsikar V.B."/>
            <person name="Mardis E.R."/>
            <person name="Wilson R.K."/>
        </authorList>
    </citation>
    <scope>NUCLEOTIDE SEQUENCE [LARGE SCALE GENOMIC DNA]</scope>
    <source>
        <strain evidence="3">KA00182</strain>
    </source>
</reference>
<name>A0A134CEJ0_9FIRM</name>
<dbReference type="STRING" id="1588748.HMPREF3182_01032"/>
<evidence type="ECO:0000313" key="1">
    <source>
        <dbReference type="EMBL" id="KXB90612.1"/>
    </source>
</evidence>
<comment type="caution">
    <text evidence="1">The sequence shown here is derived from an EMBL/GenBank/DDBJ whole genome shotgun (WGS) entry which is preliminary data.</text>
</comment>
<dbReference type="EMBL" id="NFMF01000001">
    <property type="protein sequence ID" value="PNH22515.1"/>
    <property type="molecule type" value="Genomic_DNA"/>
</dbReference>
<dbReference type="Proteomes" id="UP000242958">
    <property type="component" value="Unassembled WGS sequence"/>
</dbReference>
<dbReference type="AlphaFoldDB" id="A0A134CEJ0"/>
<evidence type="ECO:0000313" key="4">
    <source>
        <dbReference type="Proteomes" id="UP000242958"/>
    </source>
</evidence>
<reference evidence="2 4" key="3">
    <citation type="submission" date="2017-05" db="EMBL/GenBank/DDBJ databases">
        <authorList>
            <person name="Song R."/>
            <person name="Chenine A.L."/>
            <person name="Ruprecht R.M."/>
        </authorList>
    </citation>
    <scope>NUCLEOTIDE SEQUENCE [LARGE SCALE GENOMIC DNA]</scope>
    <source>
        <strain evidence="2 4">KA00229</strain>
    </source>
</reference>
<reference evidence="1" key="2">
    <citation type="submission" date="2016-01" db="EMBL/GenBank/DDBJ databases">
        <authorList>
            <person name="Oliw E.H."/>
        </authorList>
    </citation>
    <scope>NUCLEOTIDE SEQUENCE [LARGE SCALE GENOMIC DNA]</scope>
    <source>
        <strain evidence="1">KA00182</strain>
    </source>
</reference>
<dbReference type="PATRIC" id="fig|1588748.3.peg.994"/>
<dbReference type="PROSITE" id="PS51257">
    <property type="entry name" value="PROKAR_LIPOPROTEIN"/>
    <property type="match status" value="1"/>
</dbReference>
<keyword evidence="3" id="KW-1185">Reference proteome</keyword>